<feature type="region of interest" description="Disordered" evidence="1">
    <location>
        <begin position="67"/>
        <end position="100"/>
    </location>
</feature>
<feature type="compositionally biased region" description="Polar residues" evidence="1">
    <location>
        <begin position="757"/>
        <end position="767"/>
    </location>
</feature>
<keyword evidence="3" id="KW-1185">Reference proteome</keyword>
<feature type="compositionally biased region" description="Pro residues" evidence="1">
    <location>
        <begin position="81"/>
        <end position="90"/>
    </location>
</feature>
<feature type="region of interest" description="Disordered" evidence="1">
    <location>
        <begin position="377"/>
        <end position="491"/>
    </location>
</feature>
<sequence>MFKSRRKRQQQKLAEEAEAAAAAAAATNVIETPSKYQLLDDIQVAHDFRSSVILPQLNKDLDPNKMTRQQQHLQQLREIPESPPLSPPPQKLSENDGTKQYQELAAWRHQRSQNRYSNGLFGGKQRGRPKPNQIKKIVENEHGELEEIIVQDNTTKPSIISLLQEQDLDFSDDEEPTDFLPPQESYAPEDSDEENYFFQDFSTTEKPVKKSSSRSNRRHPAPTAGKFDLSSFARDLHDHRLSVIQPRESRIIMTEDDELELEKLLLRQRQRMSMMTINNESMDSVPPPLPSLDLFKSHQLPALKSDHSSTDSDTSLTLKNSIVQKDDEVPQITESVYTPHVYSPPVHTPIIDTSAIKSIPAELSVLQDIRKEPLEHDKTQHQTPVHVPPMHTAPPSRTPSIRPLASLSETRISAHTQDTKRHSPSAHAAPKRTTPPPPPPSRTPSVRPLASVSESATRTSTMQNQEKKTHSPPPSRTPSIRPLASLSESTSISVPKFDPVKRSISTTSIRSNATTSTTRTRTRLAPIHDIESRQAARKSISMDNLKLVDENEPSVTSAALDWINGDATQDPTSFLYRKAATPQLAEVSPKRSLFGSLRQVSRSKTHAGHGGVTSIKGLVRNFSSSHKQDPGMSRAAMAVIQHNAKTEEPRSTTATKSDANLISNLISRASSGRTKVVNMEDAAKKKRAQVVRRTIIYVQPDSLHDMLKNNGGVPPPVPSMPSRNTVLSDHSLDDDTKEYVTATKIVRQTSVRKRVVDTNQPSAVSRETSGKRYQLKSVDEHALLNDAKHSSSSGSSENSDYLEGVELREMSDGTVVWGLVKKGGSSTLDKEEERIPGSPPPIPKRSPRRQETNVYYSDQDTLPHLLKMMQGQHPGDEEDAYEFDQRAMTSVDDQLDEMMRILTSPQH</sequence>
<feature type="compositionally biased region" description="Basic residues" evidence="1">
    <location>
        <begin position="209"/>
        <end position="220"/>
    </location>
</feature>
<evidence type="ECO:0000313" key="3">
    <source>
        <dbReference type="Proteomes" id="UP000603453"/>
    </source>
</evidence>
<accession>A0A8H7UXA2</accession>
<reference evidence="2" key="1">
    <citation type="submission" date="2020-12" db="EMBL/GenBank/DDBJ databases">
        <title>Metabolic potential, ecology and presence of endohyphal bacteria is reflected in genomic diversity of Mucoromycotina.</title>
        <authorList>
            <person name="Muszewska A."/>
            <person name="Okrasinska A."/>
            <person name="Steczkiewicz K."/>
            <person name="Drgas O."/>
            <person name="Orlowska M."/>
            <person name="Perlinska-Lenart U."/>
            <person name="Aleksandrzak-Piekarczyk T."/>
            <person name="Szatraj K."/>
            <person name="Zielenkiewicz U."/>
            <person name="Pilsyk S."/>
            <person name="Malc E."/>
            <person name="Mieczkowski P."/>
            <person name="Kruszewska J.S."/>
            <person name="Biernat P."/>
            <person name="Pawlowska J."/>
        </authorList>
    </citation>
    <scope>NUCLEOTIDE SEQUENCE</scope>
    <source>
        <strain evidence="2">WA0000017839</strain>
    </source>
</reference>
<gene>
    <name evidence="2" type="ORF">INT47_006248</name>
</gene>
<proteinExistence type="predicted"/>
<feature type="region of interest" description="Disordered" evidence="1">
    <location>
        <begin position="755"/>
        <end position="776"/>
    </location>
</feature>
<dbReference type="EMBL" id="JAEPRD010000065">
    <property type="protein sequence ID" value="KAG2202056.1"/>
    <property type="molecule type" value="Genomic_DNA"/>
</dbReference>
<name>A0A8H7UXA2_9FUNG</name>
<dbReference type="Proteomes" id="UP000603453">
    <property type="component" value="Unassembled WGS sequence"/>
</dbReference>
<feature type="compositionally biased region" description="Pro residues" evidence="1">
    <location>
        <begin position="433"/>
        <end position="442"/>
    </location>
</feature>
<comment type="caution">
    <text evidence="2">The sequence shown here is derived from an EMBL/GenBank/DDBJ whole genome shotgun (WGS) entry which is preliminary data.</text>
</comment>
<organism evidence="2 3">
    <name type="scientific">Mucor saturninus</name>
    <dbReference type="NCBI Taxonomy" id="64648"/>
    <lineage>
        <taxon>Eukaryota</taxon>
        <taxon>Fungi</taxon>
        <taxon>Fungi incertae sedis</taxon>
        <taxon>Mucoromycota</taxon>
        <taxon>Mucoromycotina</taxon>
        <taxon>Mucoromycetes</taxon>
        <taxon>Mucorales</taxon>
        <taxon>Mucorineae</taxon>
        <taxon>Mucoraceae</taxon>
        <taxon>Mucor</taxon>
    </lineage>
</organism>
<feature type="region of interest" description="Disordered" evidence="1">
    <location>
        <begin position="825"/>
        <end position="851"/>
    </location>
</feature>
<feature type="compositionally biased region" description="Polar residues" evidence="1">
    <location>
        <begin position="407"/>
        <end position="416"/>
    </location>
</feature>
<evidence type="ECO:0000313" key="2">
    <source>
        <dbReference type="EMBL" id="KAG2202056.1"/>
    </source>
</evidence>
<feature type="compositionally biased region" description="Polar residues" evidence="1">
    <location>
        <begin position="452"/>
        <end position="464"/>
    </location>
</feature>
<feature type="region of interest" description="Disordered" evidence="1">
    <location>
        <begin position="171"/>
        <end position="226"/>
    </location>
</feature>
<evidence type="ECO:0000256" key="1">
    <source>
        <dbReference type="SAM" id="MobiDB-lite"/>
    </source>
</evidence>
<dbReference type="OrthoDB" id="2401616at2759"/>
<dbReference type="AlphaFoldDB" id="A0A8H7UXA2"/>
<protein>
    <submittedName>
        <fullName evidence="2">Uncharacterized protein</fullName>
    </submittedName>
</protein>
<feature type="region of interest" description="Disordered" evidence="1">
    <location>
        <begin position="112"/>
        <end position="131"/>
    </location>
</feature>